<dbReference type="SUPFAM" id="SSF54593">
    <property type="entry name" value="Glyoxalase/Bleomycin resistance protein/Dihydroxybiphenyl dioxygenase"/>
    <property type="match status" value="1"/>
</dbReference>
<gene>
    <name evidence="2" type="ORF">BN948_04270</name>
</gene>
<dbReference type="EMBL" id="CCAE010000054">
    <property type="protein sequence ID" value="CDN89830.1"/>
    <property type="molecule type" value="Genomic_DNA"/>
</dbReference>
<evidence type="ECO:0000313" key="3">
    <source>
        <dbReference type="Proteomes" id="UP000028878"/>
    </source>
</evidence>
<proteinExistence type="predicted"/>
<dbReference type="Gene3D" id="3.10.180.10">
    <property type="entry name" value="2,3-Dihydroxybiphenyl 1,2-Dioxygenase, domain 1"/>
    <property type="match status" value="1"/>
</dbReference>
<keyword evidence="3" id="KW-1185">Reference proteome</keyword>
<dbReference type="PANTHER" id="PTHR35006">
    <property type="entry name" value="GLYOXALASE FAMILY PROTEIN (AFU_ORTHOLOGUE AFUA_5G14830)"/>
    <property type="match status" value="1"/>
</dbReference>
<protein>
    <recommendedName>
        <fullName evidence="1">VOC domain-containing protein</fullName>
    </recommendedName>
</protein>
<dbReference type="InterPro" id="IPR037523">
    <property type="entry name" value="VOC_core"/>
</dbReference>
<dbReference type="PANTHER" id="PTHR35006:SF1">
    <property type="entry name" value="BLL2941 PROTEIN"/>
    <property type="match status" value="1"/>
</dbReference>
<name>A0A1L1PKC8_HYDIT</name>
<dbReference type="CDD" id="cd07262">
    <property type="entry name" value="VOC_like"/>
    <property type="match status" value="1"/>
</dbReference>
<dbReference type="Proteomes" id="UP000028878">
    <property type="component" value="Unassembled WGS sequence"/>
</dbReference>
<dbReference type="InterPro" id="IPR029068">
    <property type="entry name" value="Glyas_Bleomycin-R_OHBP_Dase"/>
</dbReference>
<dbReference type="InterPro" id="IPR004360">
    <property type="entry name" value="Glyas_Fos-R_dOase_dom"/>
</dbReference>
<reference evidence="3" key="1">
    <citation type="submission" date="2014-02" db="EMBL/GenBank/DDBJ databases">
        <authorList>
            <person name="Gan H."/>
        </authorList>
    </citation>
    <scope>NUCLEOTIDE SEQUENCE [LARGE SCALE GENOMIC DNA]</scope>
    <source>
        <strain evidence="3">S1</strain>
    </source>
</reference>
<dbReference type="AlphaFoldDB" id="A0A1L1PKC8"/>
<feature type="domain" description="VOC" evidence="1">
    <location>
        <begin position="1"/>
        <end position="132"/>
    </location>
</feature>
<reference evidence="3" key="2">
    <citation type="submission" date="2014-11" db="EMBL/GenBank/DDBJ databases">
        <title>Draft genome sequence of Hydrogenophaga intermedia S1.</title>
        <authorList>
            <person name="Gan H.M."/>
            <person name="Chew T.H."/>
            <person name="Stolz A."/>
        </authorList>
    </citation>
    <scope>NUCLEOTIDE SEQUENCE [LARGE SCALE GENOMIC DNA]</scope>
    <source>
        <strain evidence="3">S1</strain>
    </source>
</reference>
<accession>A0A1L1PKC8</accession>
<dbReference type="Pfam" id="PF00903">
    <property type="entry name" value="Glyoxalase"/>
    <property type="match status" value="1"/>
</dbReference>
<dbReference type="RefSeq" id="WP_035623656.1">
    <property type="nucleotide sequence ID" value="NZ_CCAE010000054.1"/>
</dbReference>
<organism evidence="2 3">
    <name type="scientific">Hydrogenophaga intermedia</name>
    <dbReference type="NCBI Taxonomy" id="65786"/>
    <lineage>
        <taxon>Bacteria</taxon>
        <taxon>Pseudomonadati</taxon>
        <taxon>Pseudomonadota</taxon>
        <taxon>Betaproteobacteria</taxon>
        <taxon>Burkholderiales</taxon>
        <taxon>Comamonadaceae</taxon>
        <taxon>Hydrogenophaga</taxon>
    </lineage>
</organism>
<dbReference type="PROSITE" id="PS51819">
    <property type="entry name" value="VOC"/>
    <property type="match status" value="1"/>
</dbReference>
<evidence type="ECO:0000259" key="1">
    <source>
        <dbReference type="PROSITE" id="PS51819"/>
    </source>
</evidence>
<sequence length="142" mass="15183">MFTYITLGTDDLARAARFYDAVLGALGQVRAETPGTEEPGWIGWGKYEDDGRVQLALWLCTPFDGGPAGAGNGSMVAFAATSWQQVRDFHAAALAHGGRSEGEPGLRLHYNPDFYAAYVRDPDGNKLAAVCRGFTSEPPAEG</sequence>
<evidence type="ECO:0000313" key="2">
    <source>
        <dbReference type="EMBL" id="CDN89830.1"/>
    </source>
</evidence>